<reference evidence="7 8" key="1">
    <citation type="journal article" date="2014" name="Genome Announc.">
        <title>Complete Genome Sequence of Polychlorinated Biphenyl Degrader Comamonas testosteroni TK102 (NBRC 109938).</title>
        <authorList>
            <person name="Fukuda K."/>
            <person name="Hosoyama A."/>
            <person name="Tsuchikane K."/>
            <person name="Ohji S."/>
            <person name="Yamazoe A."/>
            <person name="Fujita N."/>
            <person name="Shintani M."/>
            <person name="Kimbara K."/>
        </authorList>
    </citation>
    <scope>NUCLEOTIDE SEQUENCE [LARGE SCALE GENOMIC DNA]</scope>
    <source>
        <strain evidence="7">TK102</strain>
    </source>
</reference>
<dbReference type="PRINTS" id="PR00411">
    <property type="entry name" value="PNDRDTASEI"/>
</dbReference>
<dbReference type="SUPFAM" id="SSF55424">
    <property type="entry name" value="FAD/NAD-linked reductases, dimerisation (C-terminal) domain"/>
    <property type="match status" value="1"/>
</dbReference>
<dbReference type="Gene3D" id="3.30.390.30">
    <property type="match status" value="1"/>
</dbReference>
<dbReference type="InterPro" id="IPR023753">
    <property type="entry name" value="FAD/NAD-binding_dom"/>
</dbReference>
<evidence type="ECO:0000256" key="4">
    <source>
        <dbReference type="ARBA" id="ARBA00023002"/>
    </source>
</evidence>
<dbReference type="InterPro" id="IPR050446">
    <property type="entry name" value="FAD-oxidoreductase/Apoptosis"/>
</dbReference>
<dbReference type="PANTHER" id="PTHR43557">
    <property type="entry name" value="APOPTOSIS-INDUCING FACTOR 1"/>
    <property type="match status" value="1"/>
</dbReference>
<dbReference type="SUPFAM" id="SSF51905">
    <property type="entry name" value="FAD/NAD(P)-binding domain"/>
    <property type="match status" value="1"/>
</dbReference>
<dbReference type="Pfam" id="PF14759">
    <property type="entry name" value="Reductase_C"/>
    <property type="match status" value="1"/>
</dbReference>
<feature type="domain" description="FAD/NAD(P)-binding" evidence="5">
    <location>
        <begin position="5"/>
        <end position="302"/>
    </location>
</feature>
<dbReference type="InterPro" id="IPR028202">
    <property type="entry name" value="Reductase_C"/>
</dbReference>
<dbReference type="RefSeq" id="WP_034379753.1">
    <property type="nucleotide sequence ID" value="NZ_CP006704.1"/>
</dbReference>
<dbReference type="InterPro" id="IPR036188">
    <property type="entry name" value="FAD/NAD-bd_sf"/>
</dbReference>
<dbReference type="Proteomes" id="UP000028782">
    <property type="component" value="Chromosome"/>
</dbReference>
<gene>
    <name evidence="7" type="ORF">O987_22365</name>
</gene>
<keyword evidence="4" id="KW-0560">Oxidoreductase</keyword>
<evidence type="ECO:0000313" key="8">
    <source>
        <dbReference type="Proteomes" id="UP000028782"/>
    </source>
</evidence>
<dbReference type="KEGG" id="ctes:O987_22365"/>
<dbReference type="Pfam" id="PF07992">
    <property type="entry name" value="Pyr_redox_2"/>
    <property type="match status" value="1"/>
</dbReference>
<evidence type="ECO:0000256" key="1">
    <source>
        <dbReference type="ARBA" id="ARBA00001974"/>
    </source>
</evidence>
<dbReference type="EMBL" id="CP006704">
    <property type="protein sequence ID" value="AIJ48559.1"/>
    <property type="molecule type" value="Genomic_DNA"/>
</dbReference>
<evidence type="ECO:0000259" key="6">
    <source>
        <dbReference type="Pfam" id="PF14759"/>
    </source>
</evidence>
<sequence>MSNNSIVIVGAGQAGYQVAASLRQEGFEGAITLIGDEPGVPYQRPPLSKAYLLGKVGTAALRFRPPEFFDEHRITRIEGSATAIDQERRELVLASGERLAYGHLVLATGARNRVPAVAGIELGGVFGLRNLADADGLSQRLGSAKRAVVIGAGFIGLEFAAVAAARGIAVDVLELGTRPMARALSVVTSQVFDQAHARWGVRIHYGQSLAAIHGDGGQVTSVELGSGEVLPTDLVVYGIGVLPNAELAAQAQLTVNNGIVVDAHLLTSDPAISAIGDVASFPSPWSSQPIRLESVQNAVDQAKALAARLTGKPASYAALPWFWTDQGELKLQIAGLADGHDETVVLGSIEQRQISVLCFRAGRLVAVESCNRPADHMAARKLIARNTPLSPAEAAAAGFDLKAFEASTRETA</sequence>
<dbReference type="HOGENOM" id="CLU_003291_4_0_4"/>
<protein>
    <recommendedName>
        <fullName evidence="9">FAD-dependent pyridine nucleotide-disulfide oxidoreductase</fullName>
    </recommendedName>
</protein>
<evidence type="ECO:0008006" key="9">
    <source>
        <dbReference type="Google" id="ProtNLM"/>
    </source>
</evidence>
<organism evidence="7 8">
    <name type="scientific">Comamonas testosteroni TK102</name>
    <dbReference type="NCBI Taxonomy" id="1392005"/>
    <lineage>
        <taxon>Bacteria</taxon>
        <taxon>Pseudomonadati</taxon>
        <taxon>Pseudomonadota</taxon>
        <taxon>Betaproteobacteria</taxon>
        <taxon>Burkholderiales</taxon>
        <taxon>Comamonadaceae</taxon>
        <taxon>Comamonas</taxon>
    </lineage>
</organism>
<comment type="cofactor">
    <cofactor evidence="1">
        <name>FAD</name>
        <dbReference type="ChEBI" id="CHEBI:57692"/>
    </cofactor>
</comment>
<evidence type="ECO:0000256" key="2">
    <source>
        <dbReference type="ARBA" id="ARBA00022630"/>
    </source>
</evidence>
<keyword evidence="2" id="KW-0285">Flavoprotein</keyword>
<dbReference type="Gene3D" id="3.50.50.60">
    <property type="entry name" value="FAD/NAD(P)-binding domain"/>
    <property type="match status" value="2"/>
</dbReference>
<evidence type="ECO:0000313" key="7">
    <source>
        <dbReference type="EMBL" id="AIJ48559.1"/>
    </source>
</evidence>
<proteinExistence type="predicted"/>
<name>A0A076PP40_COMTE</name>
<evidence type="ECO:0000256" key="3">
    <source>
        <dbReference type="ARBA" id="ARBA00022827"/>
    </source>
</evidence>
<dbReference type="GO" id="GO:0005737">
    <property type="term" value="C:cytoplasm"/>
    <property type="evidence" value="ECO:0007669"/>
    <property type="project" value="TreeGrafter"/>
</dbReference>
<feature type="domain" description="Reductase C-terminal" evidence="6">
    <location>
        <begin position="321"/>
        <end position="403"/>
    </location>
</feature>
<keyword evidence="3" id="KW-0274">FAD</keyword>
<dbReference type="PANTHER" id="PTHR43557:SF2">
    <property type="entry name" value="RIESKE DOMAIN-CONTAINING PROTEIN-RELATED"/>
    <property type="match status" value="1"/>
</dbReference>
<dbReference type="InterPro" id="IPR016156">
    <property type="entry name" value="FAD/NAD-linked_Rdtase_dimer_sf"/>
</dbReference>
<dbReference type="GeneID" id="69561620"/>
<accession>A0A076PP40</accession>
<evidence type="ECO:0000259" key="5">
    <source>
        <dbReference type="Pfam" id="PF07992"/>
    </source>
</evidence>
<dbReference type="AlphaFoldDB" id="A0A076PP40"/>
<dbReference type="PRINTS" id="PR00368">
    <property type="entry name" value="FADPNR"/>
</dbReference>
<dbReference type="GO" id="GO:0016651">
    <property type="term" value="F:oxidoreductase activity, acting on NAD(P)H"/>
    <property type="evidence" value="ECO:0007669"/>
    <property type="project" value="TreeGrafter"/>
</dbReference>